<dbReference type="AlphaFoldDB" id="A0A1A8BSE3"/>
<proteinExistence type="predicted"/>
<name>A0A1A8BSE3_NOTKA</name>
<feature type="non-terminal residue" evidence="1">
    <location>
        <position position="51"/>
    </location>
</feature>
<sequence>RRVQNDSQHTKCIKEINVVINEKQISYVGIYFVEERKRANVCVRERGSVCV</sequence>
<organism evidence="1">
    <name type="scientific">Nothobranchius kadleci</name>
    <name type="common">African annual killifish</name>
    <dbReference type="NCBI Taxonomy" id="1051664"/>
    <lineage>
        <taxon>Eukaryota</taxon>
        <taxon>Metazoa</taxon>
        <taxon>Chordata</taxon>
        <taxon>Craniata</taxon>
        <taxon>Vertebrata</taxon>
        <taxon>Euteleostomi</taxon>
        <taxon>Actinopterygii</taxon>
        <taxon>Neopterygii</taxon>
        <taxon>Teleostei</taxon>
        <taxon>Neoteleostei</taxon>
        <taxon>Acanthomorphata</taxon>
        <taxon>Ovalentaria</taxon>
        <taxon>Atherinomorphae</taxon>
        <taxon>Cyprinodontiformes</taxon>
        <taxon>Nothobranchiidae</taxon>
        <taxon>Nothobranchius</taxon>
    </lineage>
</organism>
<accession>A0A1A8BSE3</accession>
<gene>
    <name evidence="1" type="primary">Nfu_g_1_006312</name>
</gene>
<reference evidence="1" key="2">
    <citation type="submission" date="2016-06" db="EMBL/GenBank/DDBJ databases">
        <title>The genome of a short-lived fish provides insights into sex chromosome evolution and the genetic control of aging.</title>
        <authorList>
            <person name="Reichwald K."/>
            <person name="Felder M."/>
            <person name="Petzold A."/>
            <person name="Koch P."/>
            <person name="Groth M."/>
            <person name="Platzer M."/>
        </authorList>
    </citation>
    <scope>NUCLEOTIDE SEQUENCE</scope>
    <source>
        <tissue evidence="1">Brain</tissue>
    </source>
</reference>
<protein>
    <submittedName>
        <fullName evidence="1">Uncharacterized protein</fullName>
    </submittedName>
</protein>
<dbReference type="EMBL" id="HADZ01005802">
    <property type="protein sequence ID" value="SBP69743.1"/>
    <property type="molecule type" value="Transcribed_RNA"/>
</dbReference>
<feature type="non-terminal residue" evidence="1">
    <location>
        <position position="1"/>
    </location>
</feature>
<reference evidence="1" key="1">
    <citation type="submission" date="2016-05" db="EMBL/GenBank/DDBJ databases">
        <authorList>
            <person name="Lavstsen T."/>
            <person name="Jespersen J.S."/>
        </authorList>
    </citation>
    <scope>NUCLEOTIDE SEQUENCE</scope>
    <source>
        <tissue evidence="1">Brain</tissue>
    </source>
</reference>
<evidence type="ECO:0000313" key="1">
    <source>
        <dbReference type="EMBL" id="SBP69743.1"/>
    </source>
</evidence>